<feature type="domain" description="Translation elongation factor EFTs/EF1B dimerisation" evidence="8">
    <location>
        <begin position="72"/>
        <end position="149"/>
    </location>
</feature>
<evidence type="ECO:0000256" key="2">
    <source>
        <dbReference type="ARBA" id="ARBA00016956"/>
    </source>
</evidence>
<evidence type="ECO:0000256" key="5">
    <source>
        <dbReference type="HAMAP-Rule" id="MF_00050"/>
    </source>
</evidence>
<dbReference type="SUPFAM" id="SSF46934">
    <property type="entry name" value="UBA-like"/>
    <property type="match status" value="1"/>
</dbReference>
<proteinExistence type="inferred from homology"/>
<dbReference type="GO" id="GO:0003746">
    <property type="term" value="F:translation elongation factor activity"/>
    <property type="evidence" value="ECO:0007669"/>
    <property type="project" value="UniProtKB-UniRule"/>
</dbReference>
<dbReference type="InterPro" id="IPR009060">
    <property type="entry name" value="UBA-like_sf"/>
</dbReference>
<dbReference type="EMBL" id="MEVI01000002">
    <property type="protein sequence ID" value="OGC55502.1"/>
    <property type="molecule type" value="Genomic_DNA"/>
</dbReference>
<comment type="subcellular location">
    <subcellularLocation>
        <location evidence="5 7">Cytoplasm</location>
    </subcellularLocation>
</comment>
<dbReference type="NCBIfam" id="TIGR00116">
    <property type="entry name" value="tsf"/>
    <property type="match status" value="1"/>
</dbReference>
<comment type="function">
    <text evidence="5 6">Associates with the EF-Tu.GDP complex and induces the exchange of GDP to GTP. It remains bound to the aminoacyl-tRNA.EF-Tu.GTP complex up to the GTP hydrolysis stage on the ribosome.</text>
</comment>
<dbReference type="GO" id="GO:0005737">
    <property type="term" value="C:cytoplasm"/>
    <property type="evidence" value="ECO:0007669"/>
    <property type="project" value="UniProtKB-SubCell"/>
</dbReference>
<dbReference type="HAMAP" id="MF_00050">
    <property type="entry name" value="EF_Ts"/>
    <property type="match status" value="1"/>
</dbReference>
<dbReference type="Gene3D" id="3.30.479.20">
    <property type="entry name" value="Elongation factor Ts, dimerisation domain"/>
    <property type="match status" value="1"/>
</dbReference>
<protein>
    <recommendedName>
        <fullName evidence="2 5">Elongation factor Ts</fullName>
        <shortName evidence="5">EF-Ts</shortName>
    </recommendedName>
</protein>
<dbReference type="PANTHER" id="PTHR11741:SF0">
    <property type="entry name" value="ELONGATION FACTOR TS, MITOCHONDRIAL"/>
    <property type="match status" value="1"/>
</dbReference>
<dbReference type="Gene3D" id="1.10.8.10">
    <property type="entry name" value="DNA helicase RuvA subunit, C-terminal domain"/>
    <property type="match status" value="1"/>
</dbReference>
<name>A0A1F4VE28_UNCKA</name>
<dbReference type="SUPFAM" id="SSF54713">
    <property type="entry name" value="Elongation factor Ts (EF-Ts), dimerisation domain"/>
    <property type="match status" value="1"/>
</dbReference>
<comment type="caution">
    <text evidence="9">The sequence shown here is derived from an EMBL/GenBank/DDBJ whole genome shotgun (WGS) entry which is preliminary data.</text>
</comment>
<dbReference type="PROSITE" id="PS01127">
    <property type="entry name" value="EF_TS_2"/>
    <property type="match status" value="1"/>
</dbReference>
<evidence type="ECO:0000256" key="4">
    <source>
        <dbReference type="ARBA" id="ARBA00022917"/>
    </source>
</evidence>
<dbReference type="InterPro" id="IPR014039">
    <property type="entry name" value="Transl_elong_EFTs/EF1B_dimer"/>
</dbReference>
<evidence type="ECO:0000256" key="6">
    <source>
        <dbReference type="RuleBase" id="RU000642"/>
    </source>
</evidence>
<accession>A0A1F4VE28</accession>
<dbReference type="PROSITE" id="PS01126">
    <property type="entry name" value="EF_TS_1"/>
    <property type="match status" value="1"/>
</dbReference>
<keyword evidence="3 5" id="KW-0251">Elongation factor</keyword>
<sequence length="151" mass="16605">MNASLDDIKKLREETGAGVMEAKKALEEFGSYEKAKEELSRLSSLKAEKKADRSAADGLVVSYIHSTGKVGSLVEVNCETDFVAKTDAFKDLCRELAMQAAAIPAKNVEEFLKQGYIRDDSKKISDLVNEVIAKTGENIKISRISRFKVGE</sequence>
<keyword evidence="4 5" id="KW-0648">Protein biosynthesis</keyword>
<feature type="region of interest" description="Involved in Mg(2+) ion dislocation from EF-Tu" evidence="5">
    <location>
        <begin position="80"/>
        <end position="83"/>
    </location>
</feature>
<reference evidence="9 10" key="1">
    <citation type="journal article" date="2016" name="Nat. Commun.">
        <title>Thousands of microbial genomes shed light on interconnected biogeochemical processes in an aquifer system.</title>
        <authorList>
            <person name="Anantharaman K."/>
            <person name="Brown C.T."/>
            <person name="Hug L.A."/>
            <person name="Sharon I."/>
            <person name="Castelle C.J."/>
            <person name="Probst A.J."/>
            <person name="Thomas B.C."/>
            <person name="Singh A."/>
            <person name="Wilkins M.J."/>
            <person name="Karaoz U."/>
            <person name="Brodie E.L."/>
            <person name="Williams K.H."/>
            <person name="Hubbard S.S."/>
            <person name="Banfield J.F."/>
        </authorList>
    </citation>
    <scope>NUCLEOTIDE SEQUENCE [LARGE SCALE GENOMIC DNA]</scope>
</reference>
<dbReference type="Proteomes" id="UP000176504">
    <property type="component" value="Unassembled WGS sequence"/>
</dbReference>
<evidence type="ECO:0000256" key="3">
    <source>
        <dbReference type="ARBA" id="ARBA00022768"/>
    </source>
</evidence>
<dbReference type="Pfam" id="PF00889">
    <property type="entry name" value="EF_TS"/>
    <property type="match status" value="1"/>
</dbReference>
<evidence type="ECO:0000256" key="1">
    <source>
        <dbReference type="ARBA" id="ARBA00005532"/>
    </source>
</evidence>
<organism evidence="9 10">
    <name type="scientific">candidate division WWE3 bacterium RIFCSPLOWO2_01_FULL_41_18</name>
    <dbReference type="NCBI Taxonomy" id="1802625"/>
    <lineage>
        <taxon>Bacteria</taxon>
        <taxon>Katanobacteria</taxon>
    </lineage>
</organism>
<keyword evidence="5" id="KW-0963">Cytoplasm</keyword>
<dbReference type="InterPro" id="IPR036402">
    <property type="entry name" value="EF-Ts_dimer_sf"/>
</dbReference>
<evidence type="ECO:0000256" key="7">
    <source>
        <dbReference type="RuleBase" id="RU000643"/>
    </source>
</evidence>
<dbReference type="InterPro" id="IPR018101">
    <property type="entry name" value="Transl_elong_Ts_CS"/>
</dbReference>
<comment type="similarity">
    <text evidence="1 5 6">Belongs to the EF-Ts family.</text>
</comment>
<dbReference type="InterPro" id="IPR001816">
    <property type="entry name" value="Transl_elong_EFTs/EF1B"/>
</dbReference>
<evidence type="ECO:0000313" key="9">
    <source>
        <dbReference type="EMBL" id="OGC55502.1"/>
    </source>
</evidence>
<dbReference type="PANTHER" id="PTHR11741">
    <property type="entry name" value="ELONGATION FACTOR TS"/>
    <property type="match status" value="1"/>
</dbReference>
<dbReference type="AlphaFoldDB" id="A0A1F4VE28"/>
<evidence type="ECO:0000313" key="10">
    <source>
        <dbReference type="Proteomes" id="UP000176504"/>
    </source>
</evidence>
<evidence type="ECO:0000259" key="8">
    <source>
        <dbReference type="Pfam" id="PF00889"/>
    </source>
</evidence>
<gene>
    <name evidence="5" type="primary">tsf</name>
    <name evidence="9" type="ORF">A3A78_00915</name>
</gene>